<sequence>MEDEQIDRATDTSPRFALDASARMSLRDHVRNQLRMAIISGRFAPEEKLNERAIAEEFGVSTTPLKEAVRQLEVEGLIEILPRRGMVVRFDADYAEEMILARAALESPLAALAAQRADEASRGRMQDIVNRMRDATDRTDIAALIGLNETFHGEIHAAARSRHLARLAAMQQFYDDSARRVIHRNLEESRRAFEEHSGICGAIAAGDADRAAELMGRHVTRSGRLYLAAVFSSKQE</sequence>
<evidence type="ECO:0000313" key="6">
    <source>
        <dbReference type="Proteomes" id="UP000184292"/>
    </source>
</evidence>
<reference evidence="5 6" key="1">
    <citation type="submission" date="2016-11" db="EMBL/GenBank/DDBJ databases">
        <authorList>
            <person name="Jaros S."/>
            <person name="Januszkiewicz K."/>
            <person name="Wedrychowicz H."/>
        </authorList>
    </citation>
    <scope>NUCLEOTIDE SEQUENCE [LARGE SCALE GENOMIC DNA]</scope>
    <source>
        <strain evidence="5 6">DSM 100565</strain>
    </source>
</reference>
<keyword evidence="2" id="KW-0238">DNA-binding</keyword>
<dbReference type="STRING" id="1447782.SAMN05444417_0777"/>
<dbReference type="InterPro" id="IPR011711">
    <property type="entry name" value="GntR_C"/>
</dbReference>
<dbReference type="PROSITE" id="PS50949">
    <property type="entry name" value="HTH_GNTR"/>
    <property type="match status" value="1"/>
</dbReference>
<evidence type="ECO:0000256" key="3">
    <source>
        <dbReference type="ARBA" id="ARBA00023163"/>
    </source>
</evidence>
<keyword evidence="1" id="KW-0805">Transcription regulation</keyword>
<name>A0A1M6B5F2_9RHOB</name>
<dbReference type="PANTHER" id="PTHR43537:SF49">
    <property type="entry name" value="TRANSCRIPTIONAL REGULATORY PROTEIN"/>
    <property type="match status" value="1"/>
</dbReference>
<dbReference type="EMBL" id="FQYO01000001">
    <property type="protein sequence ID" value="SHI43693.1"/>
    <property type="molecule type" value="Genomic_DNA"/>
</dbReference>
<dbReference type="Pfam" id="PF07729">
    <property type="entry name" value="FCD"/>
    <property type="match status" value="1"/>
</dbReference>
<dbReference type="InterPro" id="IPR036388">
    <property type="entry name" value="WH-like_DNA-bd_sf"/>
</dbReference>
<evidence type="ECO:0000313" key="5">
    <source>
        <dbReference type="EMBL" id="SHI43693.1"/>
    </source>
</evidence>
<dbReference type="InterPro" id="IPR036390">
    <property type="entry name" value="WH_DNA-bd_sf"/>
</dbReference>
<dbReference type="GO" id="GO:0003677">
    <property type="term" value="F:DNA binding"/>
    <property type="evidence" value="ECO:0007669"/>
    <property type="project" value="UniProtKB-KW"/>
</dbReference>
<dbReference type="Gene3D" id="1.10.10.10">
    <property type="entry name" value="Winged helix-like DNA-binding domain superfamily/Winged helix DNA-binding domain"/>
    <property type="match status" value="1"/>
</dbReference>
<evidence type="ECO:0000256" key="1">
    <source>
        <dbReference type="ARBA" id="ARBA00023015"/>
    </source>
</evidence>
<dbReference type="Pfam" id="PF00392">
    <property type="entry name" value="GntR"/>
    <property type="match status" value="1"/>
</dbReference>
<accession>A0A1M6B5F2</accession>
<dbReference type="CDD" id="cd07377">
    <property type="entry name" value="WHTH_GntR"/>
    <property type="match status" value="1"/>
</dbReference>
<dbReference type="InterPro" id="IPR000524">
    <property type="entry name" value="Tscrpt_reg_HTH_GntR"/>
</dbReference>
<dbReference type="AlphaFoldDB" id="A0A1M6B5F2"/>
<evidence type="ECO:0000259" key="4">
    <source>
        <dbReference type="PROSITE" id="PS50949"/>
    </source>
</evidence>
<dbReference type="Proteomes" id="UP000184292">
    <property type="component" value="Unassembled WGS sequence"/>
</dbReference>
<dbReference type="SUPFAM" id="SSF46785">
    <property type="entry name" value="Winged helix' DNA-binding domain"/>
    <property type="match status" value="1"/>
</dbReference>
<keyword evidence="6" id="KW-1185">Reference proteome</keyword>
<dbReference type="RefSeq" id="WP_083601066.1">
    <property type="nucleotide sequence ID" value="NZ_FQYO01000001.1"/>
</dbReference>
<dbReference type="OrthoDB" id="8638122at2"/>
<organism evidence="5 6">
    <name type="scientific">Wenxinia saemankumensis</name>
    <dbReference type="NCBI Taxonomy" id="1447782"/>
    <lineage>
        <taxon>Bacteria</taxon>
        <taxon>Pseudomonadati</taxon>
        <taxon>Pseudomonadota</taxon>
        <taxon>Alphaproteobacteria</taxon>
        <taxon>Rhodobacterales</taxon>
        <taxon>Roseobacteraceae</taxon>
        <taxon>Wenxinia</taxon>
    </lineage>
</organism>
<dbReference type="SMART" id="SM00345">
    <property type="entry name" value="HTH_GNTR"/>
    <property type="match status" value="1"/>
</dbReference>
<dbReference type="PANTHER" id="PTHR43537">
    <property type="entry name" value="TRANSCRIPTIONAL REGULATOR, GNTR FAMILY"/>
    <property type="match status" value="1"/>
</dbReference>
<protein>
    <submittedName>
        <fullName evidence="5">Transcriptional regulator, GntR family</fullName>
    </submittedName>
</protein>
<feature type="domain" description="HTH gntR-type" evidence="4">
    <location>
        <begin position="24"/>
        <end position="91"/>
    </location>
</feature>
<dbReference type="InterPro" id="IPR008920">
    <property type="entry name" value="TF_FadR/GntR_C"/>
</dbReference>
<dbReference type="GO" id="GO:0003700">
    <property type="term" value="F:DNA-binding transcription factor activity"/>
    <property type="evidence" value="ECO:0007669"/>
    <property type="project" value="InterPro"/>
</dbReference>
<keyword evidence="3" id="KW-0804">Transcription</keyword>
<gene>
    <name evidence="5" type="ORF">SAMN05444417_0777</name>
</gene>
<dbReference type="SUPFAM" id="SSF48008">
    <property type="entry name" value="GntR ligand-binding domain-like"/>
    <property type="match status" value="1"/>
</dbReference>
<proteinExistence type="predicted"/>
<evidence type="ECO:0000256" key="2">
    <source>
        <dbReference type="ARBA" id="ARBA00023125"/>
    </source>
</evidence>
<dbReference type="SMART" id="SM00895">
    <property type="entry name" value="FCD"/>
    <property type="match status" value="1"/>
</dbReference>
<dbReference type="Gene3D" id="1.20.120.530">
    <property type="entry name" value="GntR ligand-binding domain-like"/>
    <property type="match status" value="1"/>
</dbReference>